<feature type="domain" description="Reverse transcriptase" evidence="1">
    <location>
        <begin position="96"/>
        <end position="356"/>
    </location>
</feature>
<keyword evidence="2" id="KW-0695">RNA-directed DNA polymerase</keyword>
<dbReference type="PROSITE" id="PS50878">
    <property type="entry name" value="RT_POL"/>
    <property type="match status" value="1"/>
</dbReference>
<dbReference type="InterPro" id="IPR025960">
    <property type="entry name" value="RVT_N"/>
</dbReference>
<dbReference type="EMBL" id="AY325305">
    <property type="protein sequence ID" value="AAQ91581.1"/>
    <property type="molecule type" value="Genomic_DNA"/>
</dbReference>
<dbReference type="Pfam" id="PF13655">
    <property type="entry name" value="RVT_N"/>
    <property type="match status" value="1"/>
</dbReference>
<accession>Q6EI10</accession>
<dbReference type="GO" id="GO:0003676">
    <property type="term" value="F:nucleic acid binding"/>
    <property type="evidence" value="ECO:0007669"/>
    <property type="project" value="InterPro"/>
</dbReference>
<dbReference type="Pfam" id="PF01844">
    <property type="entry name" value="HNH"/>
    <property type="match status" value="1"/>
</dbReference>
<dbReference type="InterPro" id="IPR043502">
    <property type="entry name" value="DNA/RNA_pol_sf"/>
</dbReference>
<organism evidence="2">
    <name type="scientific">Chlamydomonas sp. CCMP1619</name>
    <dbReference type="NCBI Taxonomy" id="247540"/>
    <lineage>
        <taxon>Eukaryota</taxon>
        <taxon>Viridiplantae</taxon>
        <taxon>Chlorophyta</taxon>
        <taxon>core chlorophytes</taxon>
        <taxon>Chlorophyceae</taxon>
        <taxon>CS clade</taxon>
        <taxon>Chlamydomonadales</taxon>
        <taxon>Chlamydomonadaceae</taxon>
        <taxon>Chlamydomonas</taxon>
    </lineage>
</organism>
<dbReference type="GO" id="GO:0008270">
    <property type="term" value="F:zinc ion binding"/>
    <property type="evidence" value="ECO:0007669"/>
    <property type="project" value="InterPro"/>
</dbReference>
<evidence type="ECO:0000259" key="1">
    <source>
        <dbReference type="PROSITE" id="PS50878"/>
    </source>
</evidence>
<keyword evidence="2" id="KW-0808">Transferase</keyword>
<dbReference type="InterPro" id="IPR051083">
    <property type="entry name" value="GrpII_Intron_Splice-Mob/Def"/>
</dbReference>
<reference evidence="2" key="1">
    <citation type="journal article" date="2004" name="RNA">
        <title>A horizontally acquired group II intron in the chloroplast psbA gene of a psychrophilic Chlamydomonas: in vitro self-splicing and genetic evidence for maturase activity.</title>
        <authorList>
            <person name="Odom O.W."/>
            <person name="Shenkenberg D.L."/>
            <person name="Garcia J.A."/>
            <person name="Herrin D.L."/>
        </authorList>
    </citation>
    <scope>NUCLEOTIDE SEQUENCE</scope>
    <source>
        <strain evidence="2">CCMP 1619</strain>
    </source>
</reference>
<dbReference type="Pfam" id="PF08388">
    <property type="entry name" value="GIIM"/>
    <property type="match status" value="1"/>
</dbReference>
<dbReference type="AlphaFoldDB" id="Q6EI10"/>
<keyword evidence="2" id="KW-0548">Nucleotidyltransferase</keyword>
<dbReference type="PANTHER" id="PTHR34047:SF10">
    <property type="entry name" value="GROUP II INTRON-ASSOCIATED OPEN READING FRAME"/>
    <property type="match status" value="1"/>
</dbReference>
<dbReference type="GO" id="GO:0003964">
    <property type="term" value="F:RNA-directed DNA polymerase activity"/>
    <property type="evidence" value="ECO:0007669"/>
    <property type="project" value="UniProtKB-KW"/>
</dbReference>
<geneLocation type="chloroplast" evidence="2"/>
<keyword evidence="2" id="KW-0540">Nuclease</keyword>
<protein>
    <submittedName>
        <fullName evidence="2">Reverse transcriptase/HNH endonuclease</fullName>
    </submittedName>
</protein>
<keyword evidence="2" id="KW-0150">Chloroplast</keyword>
<gene>
    <name evidence="2" type="primary">psbA1</name>
</gene>
<dbReference type="GO" id="GO:0004519">
    <property type="term" value="F:endonuclease activity"/>
    <property type="evidence" value="ECO:0007669"/>
    <property type="project" value="UniProtKB-KW"/>
</dbReference>
<dbReference type="CDD" id="cd00085">
    <property type="entry name" value="HNHc"/>
    <property type="match status" value="1"/>
</dbReference>
<dbReference type="InterPro" id="IPR003615">
    <property type="entry name" value="HNH_nuc"/>
</dbReference>
<keyword evidence="2" id="KW-0378">Hydrolase</keyword>
<sequence>MNILILPFKGVKTHEVSKWQQIPWPRVKERVVKLQGFIYSASKAGDIKRVRKFQHLLVNSYEAKLLAIRRATQDNTGKKTAGVDKARALTPKQRLELASSLRIPTQSSPLRRVWIPKPGTDVMRPLGIPTIKDRCLQALFKLMLEPEWEAKFEPSSFGFRPGRSCRDALAAIQANIQKRSKYVLDADIAKCFDRINHKALLDKIGMTGGFGRQLLAWLKAGVLDGSTFSETDLGTPQGGIVSPVLANIALHRMEDHLKKFVCQFPMTYASGTVIKKSRRGETVTLIRYADDFVVLHHDKKILLACKAELVRWLGEMGLEFSPTKTRLTHTLELQSDDVEAEGFDGTVGFVFLGYQIKQFASKYGSAKSTAGIPLGYKTLIFASAKARKKHQDKLHELIIATGKGLGQLALIKVLNPVIRGWSNYFGAFESNTTGVLTKMDYLMYLKLRKWASRKTGSANTSTRYWVPTGKSKWNFGVKNGPMLVKHYDFSTPSSKILRLKGEESPYSPNREYWLNQQRVRPGLSSRKVFLLKKQKGRCNWCGCLFRWDDIEEVDHIIPRHAGGLDKPGNLQLLHRHCHHRKTALESKYKSNQPVPDPSYG</sequence>
<keyword evidence="2" id="KW-0934">Plastid</keyword>
<proteinExistence type="predicted"/>
<name>Q6EI10_9CHLO</name>
<evidence type="ECO:0000313" key="2">
    <source>
        <dbReference type="EMBL" id="AAQ91581.1"/>
    </source>
</evidence>
<dbReference type="Gene3D" id="1.10.30.50">
    <property type="match status" value="1"/>
</dbReference>
<dbReference type="SMART" id="SM00507">
    <property type="entry name" value="HNHc"/>
    <property type="match status" value="1"/>
</dbReference>
<dbReference type="Pfam" id="PF00078">
    <property type="entry name" value="RVT_1"/>
    <property type="match status" value="1"/>
</dbReference>
<dbReference type="InterPro" id="IPR000477">
    <property type="entry name" value="RT_dom"/>
</dbReference>
<dbReference type="InterPro" id="IPR002711">
    <property type="entry name" value="HNH"/>
</dbReference>
<dbReference type="PANTHER" id="PTHR34047">
    <property type="entry name" value="NUCLEAR INTRON MATURASE 1, MITOCHONDRIAL-RELATED"/>
    <property type="match status" value="1"/>
</dbReference>
<dbReference type="InterPro" id="IPR013597">
    <property type="entry name" value="Mat_intron_G2"/>
</dbReference>
<dbReference type="CDD" id="cd01651">
    <property type="entry name" value="RT_G2_intron"/>
    <property type="match status" value="1"/>
</dbReference>
<dbReference type="SUPFAM" id="SSF56672">
    <property type="entry name" value="DNA/RNA polymerases"/>
    <property type="match status" value="1"/>
</dbReference>
<keyword evidence="2" id="KW-0255">Endonuclease</keyword>